<organism evidence="1">
    <name type="scientific">Hexamita inflata</name>
    <dbReference type="NCBI Taxonomy" id="28002"/>
    <lineage>
        <taxon>Eukaryota</taxon>
        <taxon>Metamonada</taxon>
        <taxon>Diplomonadida</taxon>
        <taxon>Hexamitidae</taxon>
        <taxon>Hexamitinae</taxon>
        <taxon>Hexamita</taxon>
    </lineage>
</organism>
<dbReference type="EMBL" id="CAXDID020000182">
    <property type="protein sequence ID" value="CAL6049752.1"/>
    <property type="molecule type" value="Genomic_DNA"/>
</dbReference>
<protein>
    <submittedName>
        <fullName evidence="2">Hypothetical_protein</fullName>
    </submittedName>
</protein>
<keyword evidence="3" id="KW-1185">Reference proteome</keyword>
<evidence type="ECO:0000313" key="3">
    <source>
        <dbReference type="Proteomes" id="UP001642409"/>
    </source>
</evidence>
<accession>A0AA86UBL6</accession>
<sequence length="148" mass="16169">MVIEPKESFNIQQSFVQFRISSMNSSGLTNVVNESSVIYLINQCKLAGSNLIQSGSNGYIASVILVNISLNVIQFDICVDSTSRFGQNSVSITVFGSETVQCDLCDQQSVVYGLCGTAIQYSENVNGMYSGGPSKCFFELGRRMKFII</sequence>
<proteinExistence type="predicted"/>
<reference evidence="1" key="1">
    <citation type="submission" date="2023-06" db="EMBL/GenBank/DDBJ databases">
        <authorList>
            <person name="Kurt Z."/>
        </authorList>
    </citation>
    <scope>NUCLEOTIDE SEQUENCE</scope>
</reference>
<dbReference type="EMBL" id="CATOUU010000735">
    <property type="protein sequence ID" value="CAI9944832.1"/>
    <property type="molecule type" value="Genomic_DNA"/>
</dbReference>
<gene>
    <name evidence="1" type="ORF">HINF_LOCUS32477</name>
    <name evidence="2" type="ORF">HINF_LOCUS43555</name>
</gene>
<name>A0AA86UBL6_9EUKA</name>
<dbReference type="AlphaFoldDB" id="A0AA86UBL6"/>
<comment type="caution">
    <text evidence="1">The sequence shown here is derived from an EMBL/GenBank/DDBJ whole genome shotgun (WGS) entry which is preliminary data.</text>
</comment>
<evidence type="ECO:0000313" key="2">
    <source>
        <dbReference type="EMBL" id="CAL6049752.1"/>
    </source>
</evidence>
<reference evidence="2 3" key="2">
    <citation type="submission" date="2024-07" db="EMBL/GenBank/DDBJ databases">
        <authorList>
            <person name="Akdeniz Z."/>
        </authorList>
    </citation>
    <scope>NUCLEOTIDE SEQUENCE [LARGE SCALE GENOMIC DNA]</scope>
</reference>
<evidence type="ECO:0000313" key="1">
    <source>
        <dbReference type="EMBL" id="CAI9944832.1"/>
    </source>
</evidence>
<dbReference type="Proteomes" id="UP001642409">
    <property type="component" value="Unassembled WGS sequence"/>
</dbReference>